<feature type="compositionally biased region" description="Basic and acidic residues" evidence="1">
    <location>
        <begin position="50"/>
        <end position="69"/>
    </location>
</feature>
<name>A0A2T3XX23_9BURK</name>
<protein>
    <submittedName>
        <fullName evidence="2">Uncharacterized protein</fullName>
    </submittedName>
</protein>
<accession>A0A2T3XX23</accession>
<gene>
    <name evidence="2" type="ORF">C9I57_09990</name>
</gene>
<evidence type="ECO:0000256" key="1">
    <source>
        <dbReference type="SAM" id="MobiDB-lite"/>
    </source>
</evidence>
<dbReference type="Proteomes" id="UP000240638">
    <property type="component" value="Unassembled WGS sequence"/>
</dbReference>
<organism evidence="2 3">
    <name type="scientific">Trinickia symbiotica</name>
    <dbReference type="NCBI Taxonomy" id="863227"/>
    <lineage>
        <taxon>Bacteria</taxon>
        <taxon>Pseudomonadati</taxon>
        <taxon>Pseudomonadota</taxon>
        <taxon>Betaproteobacteria</taxon>
        <taxon>Burkholderiales</taxon>
        <taxon>Burkholderiaceae</taxon>
        <taxon>Trinickia</taxon>
    </lineage>
</organism>
<dbReference type="AlphaFoldDB" id="A0A2T3XX23"/>
<evidence type="ECO:0000313" key="3">
    <source>
        <dbReference type="Proteomes" id="UP000240638"/>
    </source>
</evidence>
<proteinExistence type="predicted"/>
<reference evidence="2 3" key="1">
    <citation type="submission" date="2018-03" db="EMBL/GenBank/DDBJ databases">
        <title>Whole genome analyses suggest that Burkholderia sensu lato contains two further novel genera in the rhizoxinica-symbiotica group Mycetohabitans gen. nov., and Trinickia gen. nov.: implications for the evolution of diazotrophy and nodulation in the Burkholderiaceae.</title>
        <authorList>
            <person name="Estrada De Los Santos P."/>
            <person name="Palmer M."/>
            <person name="Chavez-Ramirez B."/>
            <person name="Steenkamp E.T."/>
            <person name="Hirsch A.M."/>
            <person name="Manyaka P."/>
            <person name="Maluk M."/>
            <person name="Lafos M."/>
            <person name="Crook M."/>
            <person name="Gross E."/>
            <person name="Simon M.F."/>
            <person name="Bueno Dos Reis Junior F."/>
            <person name="Poole P.S."/>
            <person name="Venter S.N."/>
            <person name="James E.K."/>
        </authorList>
    </citation>
    <scope>NUCLEOTIDE SEQUENCE [LARGE SCALE GENOMIC DNA]</scope>
    <source>
        <strain evidence="2 3">JPY-366</strain>
    </source>
</reference>
<dbReference type="RefSeq" id="WP_107150455.1">
    <property type="nucleotide sequence ID" value="NZ_PYUC01000004.1"/>
</dbReference>
<feature type="region of interest" description="Disordered" evidence="1">
    <location>
        <begin position="28"/>
        <end position="69"/>
    </location>
</feature>
<sequence>MSKIDTRVRNVTERGANLFAELSFAPEESRPYQAESQALINETLPRKKPLKGERSPLGSEHQHPMDRASRTDWEWLKKLKDEQIDTSDIPELSDEFFARACILAPQYR</sequence>
<evidence type="ECO:0000313" key="2">
    <source>
        <dbReference type="EMBL" id="PTB21042.1"/>
    </source>
</evidence>
<dbReference type="EMBL" id="PYUC01000004">
    <property type="protein sequence ID" value="PTB21042.1"/>
    <property type="molecule type" value="Genomic_DNA"/>
</dbReference>
<comment type="caution">
    <text evidence="2">The sequence shown here is derived from an EMBL/GenBank/DDBJ whole genome shotgun (WGS) entry which is preliminary data.</text>
</comment>